<evidence type="ECO:0000256" key="8">
    <source>
        <dbReference type="ARBA" id="ARBA00035344"/>
    </source>
</evidence>
<dbReference type="GO" id="GO:0005763">
    <property type="term" value="C:mitochondrial small ribosomal subunit"/>
    <property type="evidence" value="ECO:0007669"/>
    <property type="project" value="InterPro"/>
</dbReference>
<comment type="subcellular location">
    <subcellularLocation>
        <location evidence="1">Mitochondrion</location>
    </subcellularLocation>
</comment>
<dbReference type="Pfam" id="PF14943">
    <property type="entry name" value="MRP-S26"/>
    <property type="match status" value="1"/>
</dbReference>
<feature type="region of interest" description="Disordered" evidence="10">
    <location>
        <begin position="427"/>
        <end position="564"/>
    </location>
</feature>
<dbReference type="GO" id="GO:0003779">
    <property type="term" value="F:actin binding"/>
    <property type="evidence" value="ECO:0007669"/>
    <property type="project" value="InterPro"/>
</dbReference>
<gene>
    <name evidence="12" type="ORF">TCLT_LOCUS8534</name>
</gene>
<dbReference type="PROSITE" id="PS51082">
    <property type="entry name" value="WH2"/>
    <property type="match status" value="1"/>
</dbReference>
<evidence type="ECO:0000256" key="1">
    <source>
        <dbReference type="ARBA" id="ARBA00004173"/>
    </source>
</evidence>
<dbReference type="SMART" id="SM00246">
    <property type="entry name" value="WH2"/>
    <property type="match status" value="1"/>
</dbReference>
<comment type="similarity">
    <text evidence="2">Belongs to the mitochondrion-specific ribosomal protein mS26 family.</text>
</comment>
<evidence type="ECO:0000259" key="11">
    <source>
        <dbReference type="PROSITE" id="PS51082"/>
    </source>
</evidence>
<dbReference type="WBParaSite" id="TCLT_0000854501-mRNA-1">
    <property type="protein sequence ID" value="TCLT_0000854501-mRNA-1"/>
    <property type="gene ID" value="TCLT_0000854501"/>
</dbReference>
<feature type="coiled-coil region" evidence="9">
    <location>
        <begin position="106"/>
        <end position="174"/>
    </location>
</feature>
<evidence type="ECO:0000256" key="4">
    <source>
        <dbReference type="ARBA" id="ARBA00022980"/>
    </source>
</evidence>
<evidence type="ECO:0000256" key="2">
    <source>
        <dbReference type="ARBA" id="ARBA00009672"/>
    </source>
</evidence>
<keyword evidence="3" id="KW-0809">Transit peptide</keyword>
<dbReference type="PANTHER" id="PTHR21035:SF2">
    <property type="entry name" value="SMALL RIBOSOMAL SUBUNIT PROTEIN MS26"/>
    <property type="match status" value="1"/>
</dbReference>
<evidence type="ECO:0000256" key="6">
    <source>
        <dbReference type="ARBA" id="ARBA00023274"/>
    </source>
</evidence>
<keyword evidence="13" id="KW-1185">Reference proteome</keyword>
<keyword evidence="5" id="KW-0496">Mitochondrion</keyword>
<evidence type="ECO:0000256" key="5">
    <source>
        <dbReference type="ARBA" id="ARBA00023128"/>
    </source>
</evidence>
<proteinExistence type="inferred from homology"/>
<dbReference type="STRING" id="103827.A0A0N5D691"/>
<sequence>MTHFISFASTQSNLIRSISTSAVSVNVVRSTNVILQISRLISRKIPPPGKPPICPPAKRALYYVVQSRWMRPEDVKELLWRRHVYNNAMVSIRKLFKEELARNSYQDQIMKEVEDEREEFERLIAENDERNRKAAEERNVREREKFEKMESEYLKSIEQELSRRETNVKEKMKEVLEMVERSKHFITEETLDEKLEEALENPVVYDYAVDLQGNKYYVPLPEKYVKGTPPPQKGRMYDVTLGVEHYSKLKSMPVPPPPPPPPPLNLSDARFGTTMTSTKTADRSKLLGEIQAGMKLRKTVTNDRSGPMVGGKVSGPLESNKEMSTAVGTKNTAVSGVGGLFINGVPKRPSDNKRNQTIFIFYLSLGSGNTPLLLPKPDIQSAQSKVQSDSLKQQSITPPVKHVQTSGMYHQTSTGIADRLKQFSQISRPGLAPPTPPSIKSKPSMKNINSPPEQFKTLRPNRTANDVFAIRRSESSDDVRNSPPLLSHSHTTPPLLPGNSPSSTRIAKPACPPPPPPSQPSRIGRSIPHKSGHFTTTSTSVSSPVLADDGSSPPPPPPPRIASCTDQMDRFTFIPISDLPPPGIFSGIKKVYEYHSTRKIQNTPSMYQ</sequence>
<dbReference type="EMBL" id="UYYF01004648">
    <property type="protein sequence ID" value="VDN06103.1"/>
    <property type="molecule type" value="Genomic_DNA"/>
</dbReference>
<dbReference type="AlphaFoldDB" id="A0A0N5D691"/>
<dbReference type="InterPro" id="IPR026140">
    <property type="entry name" value="Ribosomal_mS26"/>
</dbReference>
<feature type="compositionally biased region" description="Pro residues" evidence="10">
    <location>
        <begin position="510"/>
        <end position="519"/>
    </location>
</feature>
<name>A0A0N5D691_THECL</name>
<feature type="region of interest" description="Disordered" evidence="10">
    <location>
        <begin position="380"/>
        <end position="406"/>
    </location>
</feature>
<evidence type="ECO:0000256" key="9">
    <source>
        <dbReference type="SAM" id="Coils"/>
    </source>
</evidence>
<evidence type="ECO:0000256" key="7">
    <source>
        <dbReference type="ARBA" id="ARBA00035138"/>
    </source>
</evidence>
<keyword evidence="6" id="KW-0687">Ribonucleoprotein</keyword>
<evidence type="ECO:0000313" key="13">
    <source>
        <dbReference type="Proteomes" id="UP000276776"/>
    </source>
</evidence>
<dbReference type="PANTHER" id="PTHR21035">
    <property type="entry name" value="28S RIBOSOMAL PROTEIN S26, MITOCHONDRIAL"/>
    <property type="match status" value="1"/>
</dbReference>
<keyword evidence="4" id="KW-0689">Ribosomal protein</keyword>
<evidence type="ECO:0000313" key="14">
    <source>
        <dbReference type="WBParaSite" id="TCLT_0000854501-mRNA-1"/>
    </source>
</evidence>
<feature type="domain" description="WH2" evidence="11">
    <location>
        <begin position="282"/>
        <end position="299"/>
    </location>
</feature>
<dbReference type="Pfam" id="PF02205">
    <property type="entry name" value="WH2"/>
    <property type="match status" value="1"/>
</dbReference>
<reference evidence="14" key="1">
    <citation type="submission" date="2017-02" db="UniProtKB">
        <authorList>
            <consortium name="WormBaseParasite"/>
        </authorList>
    </citation>
    <scope>IDENTIFICATION</scope>
</reference>
<evidence type="ECO:0000256" key="3">
    <source>
        <dbReference type="ARBA" id="ARBA00022946"/>
    </source>
</evidence>
<reference evidence="12 13" key="2">
    <citation type="submission" date="2018-11" db="EMBL/GenBank/DDBJ databases">
        <authorList>
            <consortium name="Pathogen Informatics"/>
        </authorList>
    </citation>
    <scope>NUCLEOTIDE SEQUENCE [LARGE SCALE GENOMIC DNA]</scope>
</reference>
<organism evidence="14">
    <name type="scientific">Thelazia callipaeda</name>
    <name type="common">Oriental eyeworm</name>
    <name type="synonym">Parasitic nematode</name>
    <dbReference type="NCBI Taxonomy" id="103827"/>
    <lineage>
        <taxon>Eukaryota</taxon>
        <taxon>Metazoa</taxon>
        <taxon>Ecdysozoa</taxon>
        <taxon>Nematoda</taxon>
        <taxon>Chromadorea</taxon>
        <taxon>Rhabditida</taxon>
        <taxon>Spirurina</taxon>
        <taxon>Spiruromorpha</taxon>
        <taxon>Thelazioidea</taxon>
        <taxon>Thelaziidae</taxon>
        <taxon>Thelazia</taxon>
    </lineage>
</organism>
<evidence type="ECO:0000256" key="10">
    <source>
        <dbReference type="SAM" id="MobiDB-lite"/>
    </source>
</evidence>
<protein>
    <recommendedName>
        <fullName evidence="7">Small ribosomal subunit protein mS26</fullName>
    </recommendedName>
    <alternativeName>
        <fullName evidence="8">28S ribosomal protein S26, mitochondrial</fullName>
    </alternativeName>
</protein>
<feature type="compositionally biased region" description="Low complexity" evidence="10">
    <location>
        <begin position="438"/>
        <end position="452"/>
    </location>
</feature>
<keyword evidence="9" id="KW-0175">Coiled coil</keyword>
<dbReference type="OMA" id="TLGVEHY"/>
<dbReference type="CDD" id="cd22064">
    <property type="entry name" value="WH2_WAS_WASL"/>
    <property type="match status" value="1"/>
</dbReference>
<dbReference type="OrthoDB" id="5877983at2759"/>
<feature type="compositionally biased region" description="Basic and acidic residues" evidence="10">
    <location>
        <begin position="469"/>
        <end position="480"/>
    </location>
</feature>
<accession>A0A0N5D691</accession>
<dbReference type="InterPro" id="IPR003124">
    <property type="entry name" value="WH2_dom"/>
</dbReference>
<dbReference type="Proteomes" id="UP000276776">
    <property type="component" value="Unassembled WGS sequence"/>
</dbReference>
<evidence type="ECO:0000313" key="12">
    <source>
        <dbReference type="EMBL" id="VDN06103.1"/>
    </source>
</evidence>